<accession>Q2LVY4</accession>
<dbReference type="GO" id="GO:0004355">
    <property type="term" value="F:glutamate synthase (NADPH) activity"/>
    <property type="evidence" value="ECO:0007669"/>
    <property type="project" value="UniProtKB-EC"/>
</dbReference>
<dbReference type="FunCoup" id="Q2LVY4">
    <property type="interactions" value="477"/>
</dbReference>
<dbReference type="Proteomes" id="UP000001933">
    <property type="component" value="Chromosome"/>
</dbReference>
<dbReference type="InterPro" id="IPR036188">
    <property type="entry name" value="FAD/NAD-bd_sf"/>
</dbReference>
<name>Q2LVY4_SYNAS</name>
<proteinExistence type="predicted"/>
<dbReference type="Gene3D" id="3.50.50.60">
    <property type="entry name" value="FAD/NAD(P)-binding domain"/>
    <property type="match status" value="2"/>
</dbReference>
<dbReference type="KEGG" id="sat:SYN_00606"/>
<feature type="domain" description="Dihydroprymidine dehydrogenase" evidence="3">
    <location>
        <begin position="26"/>
        <end position="136"/>
    </location>
</feature>
<evidence type="ECO:0000259" key="3">
    <source>
        <dbReference type="Pfam" id="PF14691"/>
    </source>
</evidence>
<dbReference type="EMBL" id="CP000252">
    <property type="protein sequence ID" value="ABC78248.1"/>
    <property type="molecule type" value="Genomic_DNA"/>
</dbReference>
<dbReference type="NCBIfam" id="TIGR01316">
    <property type="entry name" value="gltA"/>
    <property type="match status" value="1"/>
</dbReference>
<protein>
    <submittedName>
        <fullName evidence="4">Glutamate synthase (NADPH)</fullName>
        <ecNumber evidence="4">1.4.1.13</ecNumber>
    </submittedName>
</protein>
<keyword evidence="5" id="KW-1185">Reference proteome</keyword>
<dbReference type="SUPFAM" id="SSF46548">
    <property type="entry name" value="alpha-helical ferredoxin"/>
    <property type="match status" value="1"/>
</dbReference>
<feature type="domain" description="FAD/NAD(P)-binding" evidence="2">
    <location>
        <begin position="149"/>
        <end position="457"/>
    </location>
</feature>
<dbReference type="Pfam" id="PF14691">
    <property type="entry name" value="Fer4_20"/>
    <property type="match status" value="1"/>
</dbReference>
<dbReference type="PANTHER" id="PTHR42783:SF3">
    <property type="entry name" value="GLUTAMATE SYNTHASE [NADPH] SMALL CHAIN-RELATED"/>
    <property type="match status" value="1"/>
</dbReference>
<evidence type="ECO:0000313" key="5">
    <source>
        <dbReference type="Proteomes" id="UP000001933"/>
    </source>
</evidence>
<sequence>MNAMENKEKKEKLPRHKMPEQDPKVRIHNYNEVPFGYSEETAMKEASRCLQCKKPACRTGCPVGVDIPAFVKLIAEGKFIEAAWKLKEDSALPAVCGRVCPQEDQCEKFCIVGKKDEPVAIGRLERFAADYERNKGEVKIPELAPKNGKKVAVVGAGPAGLTVAGDLIKLGYDVTIYEALHKPGGVLVYGIPEFRLPKSIVEAEVNYLEKLGVKIITNAVIGRLHTIDELFAEGYDAVFLGVGAGSPVFMGIPGENLSGIYSANEYLTRSNLMKAYLFPEYDTPIVRGKNVAVIGGGNVAMDSVRTALRLGAENAYIIYRRSEVELPARAEEVHHAKEEGVQFKLLTNPVEYIGDENGWVKGIKCVQMELGEPDESGRRRPIEKKGSEFVIEVDTVVVSVGTNANPIIPMTTPGLETNKWGYIVAKDESGLTSREAVYAGGDIVTGSATVILAMGAGKKAAAAIHEYLSKK</sequence>
<dbReference type="EC" id="1.4.1.13" evidence="4"/>
<dbReference type="InterPro" id="IPR023753">
    <property type="entry name" value="FAD/NAD-binding_dom"/>
</dbReference>
<dbReference type="AlphaFoldDB" id="Q2LVY4"/>
<dbReference type="SUPFAM" id="SSF51971">
    <property type="entry name" value="Nucleotide-binding domain"/>
    <property type="match status" value="1"/>
</dbReference>
<dbReference type="PRINTS" id="PR00419">
    <property type="entry name" value="ADXRDTASE"/>
</dbReference>
<dbReference type="InterPro" id="IPR009051">
    <property type="entry name" value="Helical_ferredxn"/>
</dbReference>
<dbReference type="HOGENOM" id="CLU_000422_3_3_7"/>
<dbReference type="PANTHER" id="PTHR42783">
    <property type="entry name" value="GLUTAMATE SYNTHASE [NADPH] SMALL CHAIN"/>
    <property type="match status" value="1"/>
</dbReference>
<dbReference type="Gene3D" id="1.10.1060.10">
    <property type="entry name" value="Alpha-helical ferredoxin"/>
    <property type="match status" value="1"/>
</dbReference>
<gene>
    <name evidence="4" type="ORF">SYN_00606</name>
</gene>
<reference evidence="4 5" key="1">
    <citation type="journal article" date="2007" name="Proc. Natl. Acad. Sci. U.S.A.">
        <title>The genome of Syntrophus aciditrophicus: life at the thermodynamic limit of microbial growth.</title>
        <authorList>
            <person name="McInerney M.J."/>
            <person name="Rohlin L."/>
            <person name="Mouttaki H."/>
            <person name="Kim U."/>
            <person name="Krupp R.S."/>
            <person name="Rios-Hernandez L."/>
            <person name="Sieber J."/>
            <person name="Struchtemeyer C.G."/>
            <person name="Bhattacharyya A."/>
            <person name="Campbell J.W."/>
            <person name="Gunsalus R.P."/>
        </authorList>
    </citation>
    <scope>NUCLEOTIDE SEQUENCE [LARGE SCALE GENOMIC DNA]</scope>
    <source>
        <strain evidence="4 5">SB</strain>
    </source>
</reference>
<keyword evidence="4" id="KW-0560">Oxidoreductase</keyword>
<dbReference type="InParanoid" id="Q2LVY4"/>
<organism evidence="4 5">
    <name type="scientific">Syntrophus aciditrophicus (strain SB)</name>
    <dbReference type="NCBI Taxonomy" id="56780"/>
    <lineage>
        <taxon>Bacteria</taxon>
        <taxon>Pseudomonadati</taxon>
        <taxon>Thermodesulfobacteriota</taxon>
        <taxon>Syntrophia</taxon>
        <taxon>Syntrophales</taxon>
        <taxon>Syntrophaceae</taxon>
        <taxon>Syntrophus</taxon>
    </lineage>
</organism>
<dbReference type="InterPro" id="IPR006004">
    <property type="entry name" value="SudA-like"/>
</dbReference>
<dbReference type="eggNOG" id="COG0493">
    <property type="taxonomic scope" value="Bacteria"/>
</dbReference>
<evidence type="ECO:0000313" key="4">
    <source>
        <dbReference type="EMBL" id="ABC78248.1"/>
    </source>
</evidence>
<evidence type="ECO:0000256" key="1">
    <source>
        <dbReference type="SAM" id="MobiDB-lite"/>
    </source>
</evidence>
<dbReference type="STRING" id="56780.SYN_00606"/>
<dbReference type="Pfam" id="PF07992">
    <property type="entry name" value="Pyr_redox_2"/>
    <property type="match status" value="1"/>
</dbReference>
<dbReference type="InterPro" id="IPR028261">
    <property type="entry name" value="DPD_II"/>
</dbReference>
<evidence type="ECO:0000259" key="2">
    <source>
        <dbReference type="Pfam" id="PF07992"/>
    </source>
</evidence>
<feature type="region of interest" description="Disordered" evidence="1">
    <location>
        <begin position="1"/>
        <end position="23"/>
    </location>
</feature>
<dbReference type="GO" id="GO:0051536">
    <property type="term" value="F:iron-sulfur cluster binding"/>
    <property type="evidence" value="ECO:0007669"/>
    <property type="project" value="InterPro"/>
</dbReference>